<dbReference type="InterPro" id="IPR007145">
    <property type="entry name" value="MAP65_Ase1_PRC1"/>
</dbReference>
<dbReference type="VEuPathDB" id="FungiDB:CAGL0L10252g"/>
<dbReference type="VEuPathDB" id="FungiDB:B1J91_L10252g"/>
<evidence type="ECO:0000313" key="4">
    <source>
        <dbReference type="Proteomes" id="UP000054886"/>
    </source>
</evidence>
<feature type="region of interest" description="Disordered" evidence="1">
    <location>
        <begin position="780"/>
        <end position="807"/>
    </location>
</feature>
<gene>
    <name evidence="2" type="ORF">AO440_004736</name>
    <name evidence="3" type="ORF">AO440_005836</name>
</gene>
<dbReference type="PANTHER" id="PTHR19321:SF41">
    <property type="entry name" value="FASCETTO-RELATED"/>
    <property type="match status" value="1"/>
</dbReference>
<evidence type="ECO:0000313" key="2">
    <source>
        <dbReference type="EMBL" id="KTB02894.1"/>
    </source>
</evidence>
<evidence type="ECO:0000256" key="1">
    <source>
        <dbReference type="SAM" id="MobiDB-lite"/>
    </source>
</evidence>
<protein>
    <submittedName>
        <fullName evidence="2">Anaphase spindle elongation protein</fullName>
    </submittedName>
</protein>
<organism evidence="2 4">
    <name type="scientific">Candida glabrata</name>
    <name type="common">Yeast</name>
    <name type="synonym">Torulopsis glabrata</name>
    <dbReference type="NCBI Taxonomy" id="5478"/>
    <lineage>
        <taxon>Eukaryota</taxon>
        <taxon>Fungi</taxon>
        <taxon>Dikarya</taxon>
        <taxon>Ascomycota</taxon>
        <taxon>Saccharomycotina</taxon>
        <taxon>Saccharomycetes</taxon>
        <taxon>Saccharomycetales</taxon>
        <taxon>Saccharomycetaceae</taxon>
        <taxon>Nakaseomyces</taxon>
    </lineage>
</organism>
<accession>A0A0W0DAK3</accession>
<sequence length="845" mass="97348">MSAFPVSSPTRRVDQGMRNIDIMRSPGTPRLNSTGSTLCSSGEFLKLTPVKILEFDSPIAKGLSRSTSELQASKLSTVDGIYKENFTVITKQLEKLLEDLNVIYRDIGYSNTEILTKEKQIFNTISDSIKEFFNQAESEMSKLTINIEIEQDILNKILEIIGDPSGIKTIPDLYIRNAILQQTRKTVPQSPKKPLSLLNKKNILESAREYIYNVYLPELTKFLEKCLDLQHLTNAIGMDLKDISEEEKNILNNLNESDNLEQIYEYLTNGSPKNKISLISEVIKKNKAELLNNPCLRDLSTSKYELISNLLENLKVEYLSRIDKVCTEGQRLEILLKDLRLDARKVIPKKMRQILDHYRNIDSFSIASIETYFEVSKSSLAELHLTYDKYNKIHEEKSNTKHLWMLKCKQLWNLLNTSNDQIKIFVESNSDLSDSTMENIHNELERLEEMKKKLIKELIDNTYKKVEKYWDILQYSEEEKKIFSSRIEEMRHTSNSLQDDEDTLEICETEVKKLEEQYSLYKPVLDLYEEFNSLLSDQAFLEASSKDSSRLLARNSHKILLKEEKTRKRITRHFPRVILELKDRLIEMESKFNKPFLVDGVKVLDIVSVQEKELQSKYPRSRIDTGNRQSLGRVSSAGNGLRVAKPVITNSGRKVISGQRTTHSNRGVINQGKTSIARSSSDLSDMEKAMHRRRTDVNVSTALNRNISNLSQKSRRHNFGYSSTTILSSNNATIKTQPRLSQTRDLKPRQLFPLSVSKQNVQPTKIPILEKKVSFEAMTPGNKENVDYNQEIDRTRKTNNNYASPYQESAKSVYKLSMSPEGKPKLDVEQNAYNISFDENSFFEN</sequence>
<dbReference type="Gene3D" id="1.20.58.1520">
    <property type="match status" value="1"/>
</dbReference>
<dbReference type="EMBL" id="LLZZ01000122">
    <property type="protein sequence ID" value="KTB02894.1"/>
    <property type="molecule type" value="Genomic_DNA"/>
</dbReference>
<dbReference type="GO" id="GO:0008017">
    <property type="term" value="F:microtubule binding"/>
    <property type="evidence" value="ECO:0007669"/>
    <property type="project" value="EnsemblFungi"/>
</dbReference>
<feature type="compositionally biased region" description="Polar residues" evidence="1">
    <location>
        <begin position="798"/>
        <end position="807"/>
    </location>
</feature>
<dbReference type="GO" id="GO:0005737">
    <property type="term" value="C:cytoplasm"/>
    <property type="evidence" value="ECO:0007669"/>
    <property type="project" value="TreeGrafter"/>
</dbReference>
<dbReference type="AlphaFoldDB" id="A0A0W0DAK3"/>
<evidence type="ECO:0000313" key="3">
    <source>
        <dbReference type="EMBL" id="KTB12711.1"/>
    </source>
</evidence>
<dbReference type="Proteomes" id="UP000054886">
    <property type="component" value="Unassembled WGS sequence"/>
</dbReference>
<dbReference type="EMBL" id="LLZZ01000017">
    <property type="protein sequence ID" value="KTB12711.1"/>
    <property type="molecule type" value="Genomic_DNA"/>
</dbReference>
<reference evidence="2 4" key="1">
    <citation type="submission" date="2015-10" db="EMBL/GenBank/DDBJ databases">
        <title>Draft genomes sequences of Candida glabrata isolates 1A, 1B, 2A, 2B, 3A and 3B.</title>
        <authorList>
            <person name="Haavelsrud O.E."/>
            <person name="Gaustad P."/>
        </authorList>
    </citation>
    <scope>NUCLEOTIDE SEQUENCE [LARGE SCALE GENOMIC DNA]</scope>
    <source>
        <strain evidence="2">910700640</strain>
    </source>
</reference>
<dbReference type="PANTHER" id="PTHR19321">
    <property type="entry name" value="PROTEIN REGULATOR OF CYTOKINESIS 1 PRC1-RELATED"/>
    <property type="match status" value="1"/>
</dbReference>
<proteinExistence type="predicted"/>
<comment type="caution">
    <text evidence="2">The sequence shown here is derived from an EMBL/GenBank/DDBJ whole genome shotgun (WGS) entry which is preliminary data.</text>
</comment>
<dbReference type="GO" id="GO:0005880">
    <property type="term" value="C:nuclear microtubule"/>
    <property type="evidence" value="ECO:0007669"/>
    <property type="project" value="EnsemblFungi"/>
</dbReference>
<dbReference type="GO" id="GO:0001578">
    <property type="term" value="P:microtubule bundle formation"/>
    <property type="evidence" value="ECO:0007669"/>
    <property type="project" value="EnsemblFungi"/>
</dbReference>
<dbReference type="GO" id="GO:0000920">
    <property type="term" value="P:septum digestion after cytokinesis"/>
    <property type="evidence" value="ECO:0007669"/>
    <property type="project" value="EnsemblFungi"/>
</dbReference>
<name>A0A0W0DAK3_CANGB</name>
<dbReference type="GO" id="GO:1990023">
    <property type="term" value="C:mitotic spindle midzone"/>
    <property type="evidence" value="ECO:0007669"/>
    <property type="project" value="EnsemblFungi"/>
</dbReference>
<dbReference type="Pfam" id="PF03999">
    <property type="entry name" value="MAP65_ASE1"/>
    <property type="match status" value="1"/>
</dbReference>
<dbReference type="VEuPathDB" id="FungiDB:GWK60_L14245"/>
<dbReference type="GO" id="GO:0000073">
    <property type="term" value="P:initial mitotic spindle pole body separation"/>
    <property type="evidence" value="ECO:0007669"/>
    <property type="project" value="EnsemblFungi"/>
</dbReference>
<dbReference type="VEuPathDB" id="FungiDB:GVI51_L10219"/>
<dbReference type="GO" id="GO:0051256">
    <property type="term" value="P:mitotic spindle midzone assembly"/>
    <property type="evidence" value="ECO:0007669"/>
    <property type="project" value="TreeGrafter"/>
</dbReference>